<evidence type="ECO:0000256" key="4">
    <source>
        <dbReference type="ARBA" id="ARBA00023242"/>
    </source>
</evidence>
<protein>
    <recommendedName>
        <fullName evidence="6">BHLH domain-containing protein</fullName>
    </recommendedName>
</protein>
<reference evidence="7 8" key="1">
    <citation type="journal article" date="2013" name="Proc. Natl. Acad. Sci. U.S.A.">
        <title>Fine-scale variation in meiotic recombination in Mimulus inferred from population shotgun sequencing.</title>
        <authorList>
            <person name="Hellsten U."/>
            <person name="Wright K.M."/>
            <person name="Jenkins J."/>
            <person name="Shu S."/>
            <person name="Yuan Y."/>
            <person name="Wessler S.R."/>
            <person name="Schmutz J."/>
            <person name="Willis J.H."/>
            <person name="Rokhsar D.S."/>
        </authorList>
    </citation>
    <scope>NUCLEOTIDE SEQUENCE [LARGE SCALE GENOMIC DNA]</scope>
    <source>
        <strain evidence="8">cv. DUN x IM62</strain>
    </source>
</reference>
<dbReference type="InterPro" id="IPR044658">
    <property type="entry name" value="bHLH92/bHLH041-like"/>
</dbReference>
<evidence type="ECO:0000259" key="6">
    <source>
        <dbReference type="PROSITE" id="PS50888"/>
    </source>
</evidence>
<dbReference type="SMART" id="SM00353">
    <property type="entry name" value="HLH"/>
    <property type="match status" value="1"/>
</dbReference>
<keyword evidence="8" id="KW-1185">Reference proteome</keyword>
<dbReference type="PROSITE" id="PS50888">
    <property type="entry name" value="BHLH"/>
    <property type="match status" value="1"/>
</dbReference>
<evidence type="ECO:0000313" key="7">
    <source>
        <dbReference type="EMBL" id="EYU32998.1"/>
    </source>
</evidence>
<evidence type="ECO:0000256" key="5">
    <source>
        <dbReference type="SAM" id="MobiDB-lite"/>
    </source>
</evidence>
<dbReference type="Proteomes" id="UP000030748">
    <property type="component" value="Unassembled WGS sequence"/>
</dbReference>
<dbReference type="InterPro" id="IPR045239">
    <property type="entry name" value="bHLH95_bHLH"/>
</dbReference>
<evidence type="ECO:0000256" key="2">
    <source>
        <dbReference type="ARBA" id="ARBA00023015"/>
    </source>
</evidence>
<dbReference type="CDD" id="cd11393">
    <property type="entry name" value="bHLH_AtbHLH_like"/>
    <property type="match status" value="1"/>
</dbReference>
<accession>A0A022R087</accession>
<name>A0A022R087_ERYGU</name>
<dbReference type="GO" id="GO:0005634">
    <property type="term" value="C:nucleus"/>
    <property type="evidence" value="ECO:0007669"/>
    <property type="project" value="UniProtKB-SubCell"/>
</dbReference>
<dbReference type="Gene3D" id="4.10.280.10">
    <property type="entry name" value="Helix-loop-helix DNA-binding domain"/>
    <property type="match status" value="1"/>
</dbReference>
<sequence length="173" mass="20478">MTVATITVREVRTNRKTEAMEEFFQLCPSRTSISWFGDAPMVDIQSAFHAYTEKPFRGLSHNHRNINKRMMEFLKKTYLPPAGEIERYRVKDRSHKHKISERMRREKLNQNYLAIHKFLPLATKSDKKSILEMAVKEIEEMKRCKEVLEGQNRDRDGEDFEGDGEISRRSRKS</sequence>
<comment type="subcellular location">
    <subcellularLocation>
        <location evidence="1">Nucleus</location>
    </subcellularLocation>
</comment>
<dbReference type="SUPFAM" id="SSF47459">
    <property type="entry name" value="HLH, helix-loop-helix DNA-binding domain"/>
    <property type="match status" value="1"/>
</dbReference>
<organism evidence="7 8">
    <name type="scientific">Erythranthe guttata</name>
    <name type="common">Yellow monkey flower</name>
    <name type="synonym">Mimulus guttatus</name>
    <dbReference type="NCBI Taxonomy" id="4155"/>
    <lineage>
        <taxon>Eukaryota</taxon>
        <taxon>Viridiplantae</taxon>
        <taxon>Streptophyta</taxon>
        <taxon>Embryophyta</taxon>
        <taxon>Tracheophyta</taxon>
        <taxon>Spermatophyta</taxon>
        <taxon>Magnoliopsida</taxon>
        <taxon>eudicotyledons</taxon>
        <taxon>Gunneridae</taxon>
        <taxon>Pentapetalae</taxon>
        <taxon>asterids</taxon>
        <taxon>lamiids</taxon>
        <taxon>Lamiales</taxon>
        <taxon>Phrymaceae</taxon>
        <taxon>Erythranthe</taxon>
    </lineage>
</organism>
<dbReference type="GO" id="GO:0046983">
    <property type="term" value="F:protein dimerization activity"/>
    <property type="evidence" value="ECO:0007669"/>
    <property type="project" value="InterPro"/>
</dbReference>
<evidence type="ECO:0000256" key="3">
    <source>
        <dbReference type="ARBA" id="ARBA00023163"/>
    </source>
</evidence>
<proteinExistence type="predicted"/>
<evidence type="ECO:0000256" key="1">
    <source>
        <dbReference type="ARBA" id="ARBA00004123"/>
    </source>
</evidence>
<feature type="domain" description="BHLH" evidence="6">
    <location>
        <begin position="92"/>
        <end position="141"/>
    </location>
</feature>
<gene>
    <name evidence="7" type="ORF">MIMGU_mgv1a014934mg</name>
</gene>
<dbReference type="InterPro" id="IPR011598">
    <property type="entry name" value="bHLH_dom"/>
</dbReference>
<keyword evidence="4" id="KW-0539">Nucleus</keyword>
<dbReference type="PANTHER" id="PTHR46665">
    <property type="entry name" value="TRANSCRIPTION FACTOR BHLH041-RELATED-RELATED"/>
    <property type="match status" value="1"/>
</dbReference>
<evidence type="ECO:0000313" key="8">
    <source>
        <dbReference type="Proteomes" id="UP000030748"/>
    </source>
</evidence>
<dbReference type="InterPro" id="IPR036638">
    <property type="entry name" value="HLH_DNA-bd_sf"/>
</dbReference>
<feature type="compositionally biased region" description="Basic and acidic residues" evidence="5">
    <location>
        <begin position="147"/>
        <end position="156"/>
    </location>
</feature>
<dbReference type="AlphaFoldDB" id="A0A022R087"/>
<dbReference type="eggNOG" id="ENOG502S1P8">
    <property type="taxonomic scope" value="Eukaryota"/>
</dbReference>
<dbReference type="Pfam" id="PF00010">
    <property type="entry name" value="HLH"/>
    <property type="match status" value="1"/>
</dbReference>
<feature type="region of interest" description="Disordered" evidence="5">
    <location>
        <begin position="147"/>
        <end position="173"/>
    </location>
</feature>
<dbReference type="PANTHER" id="PTHR46665:SF6">
    <property type="entry name" value="TRANSCRIPTION FACTOR BHLH92"/>
    <property type="match status" value="1"/>
</dbReference>
<dbReference type="EMBL" id="KI630810">
    <property type="protein sequence ID" value="EYU32998.1"/>
    <property type="molecule type" value="Genomic_DNA"/>
</dbReference>
<keyword evidence="3" id="KW-0804">Transcription</keyword>
<keyword evidence="2" id="KW-0805">Transcription regulation</keyword>